<keyword evidence="3 10" id="KW-0808">Transferase</keyword>
<dbReference type="Proteomes" id="UP001589788">
    <property type="component" value="Unassembled WGS sequence"/>
</dbReference>
<dbReference type="HAMAP" id="MF_00097">
    <property type="entry name" value="TMP_synthase"/>
    <property type="match status" value="1"/>
</dbReference>
<comment type="catalytic activity">
    <reaction evidence="8 10 11">
        <text>2-(2-carboxy-4-methylthiazol-5-yl)ethyl phosphate + 4-amino-2-methyl-5-(diphosphooxymethyl)pyrimidine + 2 H(+) = thiamine phosphate + CO2 + diphosphate</text>
        <dbReference type="Rhea" id="RHEA:47848"/>
        <dbReference type="ChEBI" id="CHEBI:15378"/>
        <dbReference type="ChEBI" id="CHEBI:16526"/>
        <dbReference type="ChEBI" id="CHEBI:33019"/>
        <dbReference type="ChEBI" id="CHEBI:37575"/>
        <dbReference type="ChEBI" id="CHEBI:57841"/>
        <dbReference type="ChEBI" id="CHEBI:62890"/>
        <dbReference type="EC" id="2.5.1.3"/>
    </reaction>
</comment>
<feature type="binding site" evidence="10">
    <location>
        <position position="148"/>
    </location>
    <ligand>
        <name>4-amino-2-methyl-5-(diphosphooxymethyl)pyrimidine</name>
        <dbReference type="ChEBI" id="CHEBI:57841"/>
    </ligand>
</feature>
<name>A0ABV6C910_9ACTN</name>
<feature type="binding site" evidence="10">
    <location>
        <position position="80"/>
    </location>
    <ligand>
        <name>4-amino-2-methyl-5-(diphosphooxymethyl)pyrimidine</name>
        <dbReference type="ChEBI" id="CHEBI:57841"/>
    </ligand>
</feature>
<evidence type="ECO:0000256" key="2">
    <source>
        <dbReference type="ARBA" id="ARBA00005165"/>
    </source>
</evidence>
<dbReference type="Gene3D" id="3.20.20.70">
    <property type="entry name" value="Aldolase class I"/>
    <property type="match status" value="1"/>
</dbReference>
<sequence length="229" mass="24498">MSPPGPEPSPAARRWHLAERRLYLCTPDRPDLAAFVTACLRGGVDLVQLRDKALPDEQVVARARLLVALAEPFDVPVVVNDRPGRALAAGAAGCHVGQEDMAPEEARRLLGPDQLLGRSTHEPAQLEAALSEPIDYCSAGPVEPTPTKPGRPGTGLAYAGWATRRSPLPVFVTGGVRPETVPALAAAGVRRFVVVRFLVQAPDPERAARRLRHAIDQALDEPARPAPQP</sequence>
<gene>
    <name evidence="10 15" type="primary">thiE</name>
    <name evidence="15" type="ORF">ACFFRE_11325</name>
</gene>
<evidence type="ECO:0000313" key="15">
    <source>
        <dbReference type="EMBL" id="MFC0082722.1"/>
    </source>
</evidence>
<dbReference type="EMBL" id="JBHLYQ010000143">
    <property type="protein sequence ID" value="MFC0082722.1"/>
    <property type="molecule type" value="Genomic_DNA"/>
</dbReference>
<accession>A0ABV6C910</accession>
<organism evidence="15 16">
    <name type="scientific">Aciditerrimonas ferrireducens</name>
    <dbReference type="NCBI Taxonomy" id="667306"/>
    <lineage>
        <taxon>Bacteria</taxon>
        <taxon>Bacillati</taxon>
        <taxon>Actinomycetota</taxon>
        <taxon>Acidimicrobiia</taxon>
        <taxon>Acidimicrobiales</taxon>
        <taxon>Acidimicrobiaceae</taxon>
        <taxon>Aciditerrimonas</taxon>
    </lineage>
</organism>
<feature type="region of interest" description="Disordered" evidence="13">
    <location>
        <begin position="209"/>
        <end position="229"/>
    </location>
</feature>
<keyword evidence="16" id="KW-1185">Reference proteome</keyword>
<dbReference type="Pfam" id="PF02581">
    <property type="entry name" value="TMP-TENI"/>
    <property type="match status" value="1"/>
</dbReference>
<comment type="catalytic activity">
    <reaction evidence="9 10 11">
        <text>2-[(2R,5Z)-2-carboxy-4-methylthiazol-5(2H)-ylidene]ethyl phosphate + 4-amino-2-methyl-5-(diphosphooxymethyl)pyrimidine + 2 H(+) = thiamine phosphate + CO2 + diphosphate</text>
        <dbReference type="Rhea" id="RHEA:47844"/>
        <dbReference type="ChEBI" id="CHEBI:15378"/>
        <dbReference type="ChEBI" id="CHEBI:16526"/>
        <dbReference type="ChEBI" id="CHEBI:33019"/>
        <dbReference type="ChEBI" id="CHEBI:37575"/>
        <dbReference type="ChEBI" id="CHEBI:57841"/>
        <dbReference type="ChEBI" id="CHEBI:62899"/>
        <dbReference type="EC" id="2.5.1.3"/>
    </reaction>
</comment>
<dbReference type="NCBIfam" id="TIGR00693">
    <property type="entry name" value="thiE"/>
    <property type="match status" value="1"/>
</dbReference>
<evidence type="ECO:0000256" key="5">
    <source>
        <dbReference type="ARBA" id="ARBA00022842"/>
    </source>
</evidence>
<comment type="caution">
    <text evidence="15">The sequence shown here is derived from an EMBL/GenBank/DDBJ whole genome shotgun (WGS) entry which is preliminary data.</text>
</comment>
<feature type="binding site" evidence="10">
    <location>
        <position position="81"/>
    </location>
    <ligand>
        <name>Mg(2+)</name>
        <dbReference type="ChEBI" id="CHEBI:18420"/>
    </ligand>
</feature>
<reference evidence="15 16" key="1">
    <citation type="submission" date="2024-09" db="EMBL/GenBank/DDBJ databases">
        <authorList>
            <person name="Sun Q."/>
            <person name="Mori K."/>
        </authorList>
    </citation>
    <scope>NUCLEOTIDE SEQUENCE [LARGE SCALE GENOMIC DNA]</scope>
    <source>
        <strain evidence="15 16">JCM 15389</strain>
    </source>
</reference>
<dbReference type="EC" id="2.5.1.3" evidence="10"/>
<feature type="binding site" evidence="10">
    <location>
        <begin position="48"/>
        <end position="52"/>
    </location>
    <ligand>
        <name>4-amino-2-methyl-5-(diphosphooxymethyl)pyrimidine</name>
        <dbReference type="ChEBI" id="CHEBI:57841"/>
    </ligand>
</feature>
<feature type="domain" description="Thiamine phosphate synthase/TenI" evidence="14">
    <location>
        <begin position="22"/>
        <end position="196"/>
    </location>
</feature>
<evidence type="ECO:0000256" key="13">
    <source>
        <dbReference type="SAM" id="MobiDB-lite"/>
    </source>
</evidence>
<evidence type="ECO:0000256" key="4">
    <source>
        <dbReference type="ARBA" id="ARBA00022723"/>
    </source>
</evidence>
<comment type="similarity">
    <text evidence="10 11">Belongs to the thiamine-phosphate synthase family.</text>
</comment>
<evidence type="ECO:0000256" key="11">
    <source>
        <dbReference type="RuleBase" id="RU003826"/>
    </source>
</evidence>
<dbReference type="InterPro" id="IPR034291">
    <property type="entry name" value="TMP_synthase"/>
</dbReference>
<evidence type="ECO:0000256" key="6">
    <source>
        <dbReference type="ARBA" id="ARBA00022977"/>
    </source>
</evidence>
<dbReference type="RefSeq" id="WP_377790351.1">
    <property type="nucleotide sequence ID" value="NZ_JBHLYQ010000143.1"/>
</dbReference>
<keyword evidence="6 10" id="KW-0784">Thiamine biosynthesis</keyword>
<feature type="binding site" evidence="10">
    <location>
        <begin position="145"/>
        <end position="147"/>
    </location>
    <ligand>
        <name>2-[(2R,5Z)-2-carboxy-4-methylthiazol-5(2H)-ylidene]ethyl phosphate</name>
        <dbReference type="ChEBI" id="CHEBI:62899"/>
    </ligand>
</feature>
<keyword evidence="4 10" id="KW-0479">Metal-binding</keyword>
<dbReference type="InterPro" id="IPR013785">
    <property type="entry name" value="Aldolase_TIM"/>
</dbReference>
<dbReference type="InterPro" id="IPR022998">
    <property type="entry name" value="ThiamineP_synth_TenI"/>
</dbReference>
<comment type="pathway">
    <text evidence="2 10 12">Cofactor biosynthesis; thiamine diphosphate biosynthesis; thiamine phosphate from 4-amino-2-methyl-5-diphosphomethylpyrimidine and 4-methyl-5-(2-phosphoethyl)-thiazole: step 1/1.</text>
</comment>
<evidence type="ECO:0000259" key="14">
    <source>
        <dbReference type="Pfam" id="PF02581"/>
    </source>
</evidence>
<evidence type="ECO:0000256" key="8">
    <source>
        <dbReference type="ARBA" id="ARBA00047851"/>
    </source>
</evidence>
<dbReference type="SUPFAM" id="SSF51391">
    <property type="entry name" value="Thiamin phosphate synthase"/>
    <property type="match status" value="1"/>
</dbReference>
<evidence type="ECO:0000256" key="1">
    <source>
        <dbReference type="ARBA" id="ARBA00003814"/>
    </source>
</evidence>
<protein>
    <recommendedName>
        <fullName evidence="10">Thiamine-phosphate synthase</fullName>
        <shortName evidence="10">TP synthase</shortName>
        <shortName evidence="10">TPS</shortName>
        <ecNumber evidence="10">2.5.1.3</ecNumber>
    </recommendedName>
    <alternativeName>
        <fullName evidence="10">Thiamine-phosphate pyrophosphorylase</fullName>
        <shortName evidence="10">TMP pyrophosphorylase</shortName>
        <shortName evidence="10">TMP-PPase</shortName>
    </alternativeName>
</protein>
<evidence type="ECO:0000256" key="7">
    <source>
        <dbReference type="ARBA" id="ARBA00047334"/>
    </source>
</evidence>
<evidence type="ECO:0000256" key="12">
    <source>
        <dbReference type="RuleBase" id="RU004253"/>
    </source>
</evidence>
<comment type="catalytic activity">
    <reaction evidence="7 10 11">
        <text>4-methyl-5-(2-phosphooxyethyl)-thiazole + 4-amino-2-methyl-5-(diphosphooxymethyl)pyrimidine + H(+) = thiamine phosphate + diphosphate</text>
        <dbReference type="Rhea" id="RHEA:22328"/>
        <dbReference type="ChEBI" id="CHEBI:15378"/>
        <dbReference type="ChEBI" id="CHEBI:33019"/>
        <dbReference type="ChEBI" id="CHEBI:37575"/>
        <dbReference type="ChEBI" id="CHEBI:57841"/>
        <dbReference type="ChEBI" id="CHEBI:58296"/>
        <dbReference type="EC" id="2.5.1.3"/>
    </reaction>
</comment>
<feature type="binding site" evidence="10">
    <location>
        <position position="175"/>
    </location>
    <ligand>
        <name>2-[(2R,5Z)-2-carboxy-4-methylthiazol-5(2H)-ylidene]ethyl phosphate</name>
        <dbReference type="ChEBI" id="CHEBI:62899"/>
    </ligand>
</feature>
<evidence type="ECO:0000256" key="9">
    <source>
        <dbReference type="ARBA" id="ARBA00047883"/>
    </source>
</evidence>
<proteinExistence type="inferred from homology"/>
<comment type="caution">
    <text evidence="10">Lacks conserved residue(s) required for the propagation of feature annotation.</text>
</comment>
<dbReference type="CDD" id="cd00564">
    <property type="entry name" value="TMP_TenI"/>
    <property type="match status" value="1"/>
</dbReference>
<comment type="cofactor">
    <cofactor evidence="10">
        <name>Mg(2+)</name>
        <dbReference type="ChEBI" id="CHEBI:18420"/>
    </cofactor>
    <text evidence="10">Binds 1 Mg(2+) ion per subunit.</text>
</comment>
<keyword evidence="5 10" id="KW-0460">Magnesium</keyword>
<evidence type="ECO:0000256" key="10">
    <source>
        <dbReference type="HAMAP-Rule" id="MF_00097"/>
    </source>
</evidence>
<evidence type="ECO:0000313" key="16">
    <source>
        <dbReference type="Proteomes" id="UP001589788"/>
    </source>
</evidence>
<comment type="function">
    <text evidence="1 10">Condenses 4-methyl-5-(beta-hydroxyethyl)thiazole monophosphate (THZ-P) and 2-methyl-4-amino-5-hydroxymethyl pyrimidine pyrophosphate (HMP-PP) to form thiamine monophosphate (TMP).</text>
</comment>
<dbReference type="PANTHER" id="PTHR20857:SF15">
    <property type="entry name" value="THIAMINE-PHOSPHATE SYNTHASE"/>
    <property type="match status" value="1"/>
</dbReference>
<evidence type="ECO:0000256" key="3">
    <source>
        <dbReference type="ARBA" id="ARBA00022679"/>
    </source>
</evidence>
<dbReference type="InterPro" id="IPR036206">
    <property type="entry name" value="ThiamineP_synth_sf"/>
</dbReference>
<feature type="binding site" evidence="10">
    <location>
        <position position="119"/>
    </location>
    <ligand>
        <name>4-amino-2-methyl-5-(diphosphooxymethyl)pyrimidine</name>
        <dbReference type="ChEBI" id="CHEBI:57841"/>
    </ligand>
</feature>
<dbReference type="GO" id="GO:0004789">
    <property type="term" value="F:thiamine-phosphate diphosphorylase activity"/>
    <property type="evidence" value="ECO:0007669"/>
    <property type="project" value="UniProtKB-EC"/>
</dbReference>
<dbReference type="PANTHER" id="PTHR20857">
    <property type="entry name" value="THIAMINE-PHOSPHATE PYROPHOSPHORYLASE"/>
    <property type="match status" value="1"/>
</dbReference>
<feature type="binding site" evidence="10">
    <location>
        <position position="100"/>
    </location>
    <ligand>
        <name>Mg(2+)</name>
        <dbReference type="ChEBI" id="CHEBI:18420"/>
    </ligand>
</feature>